<dbReference type="Proteomes" id="UP001191082">
    <property type="component" value="Unassembled WGS sequence"/>
</dbReference>
<protein>
    <submittedName>
        <fullName evidence="2">Transglutaminase family protein</fullName>
    </submittedName>
</protein>
<dbReference type="EMBL" id="VCPC01000001">
    <property type="protein sequence ID" value="TMV15277.1"/>
    <property type="molecule type" value="Genomic_DNA"/>
</dbReference>
<gene>
    <name evidence="2" type="ORF">FGK64_04765</name>
</gene>
<organism evidence="2 3">
    <name type="scientific">Arenibacterium halophilum</name>
    <dbReference type="NCBI Taxonomy" id="2583821"/>
    <lineage>
        <taxon>Bacteria</taxon>
        <taxon>Pseudomonadati</taxon>
        <taxon>Pseudomonadota</taxon>
        <taxon>Alphaproteobacteria</taxon>
        <taxon>Rhodobacterales</taxon>
        <taxon>Paracoccaceae</taxon>
        <taxon>Arenibacterium</taxon>
    </lineage>
</organism>
<accession>A0ABY2XE27</accession>
<dbReference type="Gene3D" id="3.10.620.30">
    <property type="match status" value="1"/>
</dbReference>
<dbReference type="SUPFAM" id="SSF54001">
    <property type="entry name" value="Cysteine proteinases"/>
    <property type="match status" value="1"/>
</dbReference>
<dbReference type="InterPro" id="IPR013589">
    <property type="entry name" value="Bac_transglu_N"/>
</dbReference>
<reference evidence="2 3" key="1">
    <citation type="submission" date="2019-05" db="EMBL/GenBank/DDBJ databases">
        <title>Marivita sp. nov. isolated from sea sediment.</title>
        <authorList>
            <person name="Kim W."/>
        </authorList>
    </citation>
    <scope>NUCLEOTIDE SEQUENCE [LARGE SCALE GENOMIC DNA]</scope>
    <source>
        <strain evidence="2 3">CAU 1492</strain>
    </source>
</reference>
<feature type="domain" description="Transglutaminase-like" evidence="1">
    <location>
        <begin position="177"/>
        <end position="248"/>
    </location>
</feature>
<dbReference type="InterPro" id="IPR038765">
    <property type="entry name" value="Papain-like_cys_pep_sf"/>
</dbReference>
<name>A0ABY2XE27_9RHOB</name>
<dbReference type="Pfam" id="PF08379">
    <property type="entry name" value="Bact_transglu_N"/>
    <property type="match status" value="1"/>
</dbReference>
<keyword evidence="3" id="KW-1185">Reference proteome</keyword>
<comment type="caution">
    <text evidence="2">The sequence shown here is derived from an EMBL/GenBank/DDBJ whole genome shotgun (WGS) entry which is preliminary data.</text>
</comment>
<evidence type="ECO:0000313" key="3">
    <source>
        <dbReference type="Proteomes" id="UP001191082"/>
    </source>
</evidence>
<proteinExistence type="predicted"/>
<evidence type="ECO:0000259" key="1">
    <source>
        <dbReference type="SMART" id="SM00460"/>
    </source>
</evidence>
<evidence type="ECO:0000313" key="2">
    <source>
        <dbReference type="EMBL" id="TMV15277.1"/>
    </source>
</evidence>
<dbReference type="Pfam" id="PF01841">
    <property type="entry name" value="Transglut_core"/>
    <property type="match status" value="1"/>
</dbReference>
<sequence length="293" mass="31949">MPVIYDITLEIGYRYERAAGSSRTLLRMLPPTRVDQQLLSGAVTVSPPPDFRLDRTDFFGNAMTEIAHTAPVQETKFRFQGRVRRSPNINPMDLSCPYDRLPSDLAATRSIDALSPHHFLGRSDRVTPGGDIADFAQSIAEPGMTTRALVQAVSSRLHSEMAFDPVATEVTTAPDEAFRARRGVCQDFSHIAISALRTLGIPAGYVSGFLRTLPPPGQERLEGADAMHAWVRAWCGAETGWVEIDPTNAIWAEEDHIVVAVGRDYADVAPVKGSLRATGGQKSTHSVDVVPVD</sequence>
<dbReference type="RefSeq" id="WP_138862626.1">
    <property type="nucleotide sequence ID" value="NZ_VCPC01000001.1"/>
</dbReference>
<dbReference type="InterPro" id="IPR002931">
    <property type="entry name" value="Transglutaminase-like"/>
</dbReference>
<dbReference type="PANTHER" id="PTHR33490:SF7">
    <property type="entry name" value="BLR2979 PROTEIN"/>
    <property type="match status" value="1"/>
</dbReference>
<dbReference type="PANTHER" id="PTHR33490">
    <property type="entry name" value="BLR5614 PROTEIN-RELATED"/>
    <property type="match status" value="1"/>
</dbReference>
<dbReference type="SMART" id="SM00460">
    <property type="entry name" value="TGc"/>
    <property type="match status" value="1"/>
</dbReference>